<evidence type="ECO:0000313" key="3">
    <source>
        <dbReference type="Proteomes" id="UP000784294"/>
    </source>
</evidence>
<gene>
    <name evidence="2" type="ORF">PXEA_LOCUS17960</name>
</gene>
<proteinExistence type="predicted"/>
<comment type="caution">
    <text evidence="2">The sequence shown here is derived from an EMBL/GenBank/DDBJ whole genome shotgun (WGS) entry which is preliminary data.</text>
</comment>
<keyword evidence="3" id="KW-1185">Reference proteome</keyword>
<evidence type="ECO:0000313" key="2">
    <source>
        <dbReference type="EMBL" id="VEL24520.1"/>
    </source>
</evidence>
<reference evidence="2" key="1">
    <citation type="submission" date="2018-11" db="EMBL/GenBank/DDBJ databases">
        <authorList>
            <consortium name="Pathogen Informatics"/>
        </authorList>
    </citation>
    <scope>NUCLEOTIDE SEQUENCE</scope>
</reference>
<dbReference type="EMBL" id="CAAALY010068177">
    <property type="protein sequence ID" value="VEL24520.1"/>
    <property type="molecule type" value="Genomic_DNA"/>
</dbReference>
<evidence type="ECO:0000256" key="1">
    <source>
        <dbReference type="SAM" id="MobiDB-lite"/>
    </source>
</evidence>
<accession>A0A448X078</accession>
<name>A0A448X078_9PLAT</name>
<sequence>MGLVDSAMPRKRSPPPPPTCSTGPGGSRSASIWLKWLYSSDGTQALADQILRGQFVGSQSSFPPTSRLPPLYFFAQPKRLQSFRPSHAGSPCLYQSVRHSPLPITRHWYTFWLIHPFSIDSYIARFVGRPVFPLAMRSSVCPPN</sequence>
<dbReference type="AlphaFoldDB" id="A0A448X078"/>
<organism evidence="2 3">
    <name type="scientific">Protopolystoma xenopodis</name>
    <dbReference type="NCBI Taxonomy" id="117903"/>
    <lineage>
        <taxon>Eukaryota</taxon>
        <taxon>Metazoa</taxon>
        <taxon>Spiralia</taxon>
        <taxon>Lophotrochozoa</taxon>
        <taxon>Platyhelminthes</taxon>
        <taxon>Monogenea</taxon>
        <taxon>Polyopisthocotylea</taxon>
        <taxon>Polystomatidea</taxon>
        <taxon>Polystomatidae</taxon>
        <taxon>Protopolystoma</taxon>
    </lineage>
</organism>
<feature type="region of interest" description="Disordered" evidence="1">
    <location>
        <begin position="1"/>
        <end position="26"/>
    </location>
</feature>
<protein>
    <submittedName>
        <fullName evidence="2">Uncharacterized protein</fullName>
    </submittedName>
</protein>
<dbReference type="Proteomes" id="UP000784294">
    <property type="component" value="Unassembled WGS sequence"/>
</dbReference>